<dbReference type="InterPro" id="IPR046357">
    <property type="entry name" value="PPIase_dom_sf"/>
</dbReference>
<keyword evidence="1" id="KW-0413">Isomerase</keyword>
<protein>
    <recommendedName>
        <fullName evidence="1">peptidylprolyl isomerase</fullName>
        <ecNumber evidence="1">5.2.1.8</ecNumber>
    </recommendedName>
</protein>
<gene>
    <name evidence="3" type="ORF">GAYE_SCF08G3118</name>
</gene>
<evidence type="ECO:0000259" key="2">
    <source>
        <dbReference type="PROSITE" id="PS50059"/>
    </source>
</evidence>
<dbReference type="SUPFAM" id="SSF54534">
    <property type="entry name" value="FKBP-like"/>
    <property type="match status" value="1"/>
</dbReference>
<dbReference type="GO" id="GO:0009507">
    <property type="term" value="C:chloroplast"/>
    <property type="evidence" value="ECO:0007669"/>
    <property type="project" value="TreeGrafter"/>
</dbReference>
<sequence>MGFVNFSSPALGSCRNGSLLINNRSFKTSKALFRKGVYSLVSCKSCLKQNRRDVIRSLLQISLFSLASQWRPFYASAALRQLQFDKDKHQLTRTASGLEYFDIKCGQGPFPQVNDLLVVRYTSRLQGLNGWKLDSSEDHEEPLSILYNEDTKKNFVPGFWEALSSMRPGGKRRAIVPPKIGYRSVDDEPRPISWDARRRLLSVLNTYRDKTIVFDIELKKVIPYDKNPKITPK</sequence>
<comment type="caution">
    <text evidence="3">The sequence shown here is derived from an EMBL/GenBank/DDBJ whole genome shotgun (WGS) entry which is preliminary data.</text>
</comment>
<accession>A0AAV9ICX0</accession>
<feature type="domain" description="PPIase FKBP-type" evidence="2">
    <location>
        <begin position="114"/>
        <end position="222"/>
    </location>
</feature>
<dbReference type="PANTHER" id="PTHR47717">
    <property type="entry name" value="PEPTIDYL-PROLYL CIS-TRANS ISOMERASE FKBP19, CHLOROPLASTIC"/>
    <property type="match status" value="1"/>
</dbReference>
<dbReference type="EC" id="5.2.1.8" evidence="1"/>
<dbReference type="InterPro" id="IPR001179">
    <property type="entry name" value="PPIase_FKBP_dom"/>
</dbReference>
<dbReference type="AlphaFoldDB" id="A0AAV9ICX0"/>
<dbReference type="GO" id="GO:0003755">
    <property type="term" value="F:peptidyl-prolyl cis-trans isomerase activity"/>
    <property type="evidence" value="ECO:0007669"/>
    <property type="project" value="UniProtKB-KW"/>
</dbReference>
<name>A0AAV9ICX0_9RHOD</name>
<organism evidence="3 4">
    <name type="scientific">Galdieria yellowstonensis</name>
    <dbReference type="NCBI Taxonomy" id="3028027"/>
    <lineage>
        <taxon>Eukaryota</taxon>
        <taxon>Rhodophyta</taxon>
        <taxon>Bangiophyceae</taxon>
        <taxon>Galdieriales</taxon>
        <taxon>Galdieriaceae</taxon>
        <taxon>Galdieria</taxon>
    </lineage>
</organism>
<dbReference type="Gene3D" id="3.10.50.40">
    <property type="match status" value="1"/>
</dbReference>
<evidence type="ECO:0000256" key="1">
    <source>
        <dbReference type="PROSITE-ProRule" id="PRU00277"/>
    </source>
</evidence>
<keyword evidence="4" id="KW-1185">Reference proteome</keyword>
<comment type="catalytic activity">
    <reaction evidence="1">
        <text>[protein]-peptidylproline (omega=180) = [protein]-peptidylproline (omega=0)</text>
        <dbReference type="Rhea" id="RHEA:16237"/>
        <dbReference type="Rhea" id="RHEA-COMP:10747"/>
        <dbReference type="Rhea" id="RHEA-COMP:10748"/>
        <dbReference type="ChEBI" id="CHEBI:83833"/>
        <dbReference type="ChEBI" id="CHEBI:83834"/>
        <dbReference type="EC" id="5.2.1.8"/>
    </reaction>
</comment>
<dbReference type="EMBL" id="JANCYU010000028">
    <property type="protein sequence ID" value="KAK4525212.1"/>
    <property type="molecule type" value="Genomic_DNA"/>
</dbReference>
<dbReference type="Proteomes" id="UP001300502">
    <property type="component" value="Unassembled WGS sequence"/>
</dbReference>
<reference evidence="3 4" key="1">
    <citation type="submission" date="2022-07" db="EMBL/GenBank/DDBJ databases">
        <title>Genome-wide signatures of adaptation to extreme environments.</title>
        <authorList>
            <person name="Cho C.H."/>
            <person name="Yoon H.S."/>
        </authorList>
    </citation>
    <scope>NUCLEOTIDE SEQUENCE [LARGE SCALE GENOMIC DNA]</scope>
    <source>
        <strain evidence="3 4">108.79 E11</strain>
    </source>
</reference>
<evidence type="ECO:0000313" key="4">
    <source>
        <dbReference type="Proteomes" id="UP001300502"/>
    </source>
</evidence>
<dbReference type="PROSITE" id="PS50059">
    <property type="entry name" value="FKBP_PPIASE"/>
    <property type="match status" value="1"/>
</dbReference>
<dbReference type="InterPro" id="IPR044208">
    <property type="entry name" value="FKBP19-like"/>
</dbReference>
<dbReference type="GO" id="GO:0009579">
    <property type="term" value="C:thylakoid"/>
    <property type="evidence" value="ECO:0007669"/>
    <property type="project" value="TreeGrafter"/>
</dbReference>
<evidence type="ECO:0000313" key="3">
    <source>
        <dbReference type="EMBL" id="KAK4525212.1"/>
    </source>
</evidence>
<keyword evidence="1" id="KW-0697">Rotamase</keyword>
<dbReference type="Pfam" id="PF00254">
    <property type="entry name" value="FKBP_C"/>
    <property type="match status" value="1"/>
</dbReference>
<dbReference type="PANTHER" id="PTHR47717:SF1">
    <property type="entry name" value="PEPTIDYL-PROLYL CIS-TRANS ISOMERASE FKBP19, CHLOROPLASTIC"/>
    <property type="match status" value="1"/>
</dbReference>
<proteinExistence type="predicted"/>